<comment type="caution">
    <text evidence="1">The sequence shown here is derived from an EMBL/GenBank/DDBJ whole genome shotgun (WGS) entry which is preliminary data.</text>
</comment>
<protein>
    <submittedName>
        <fullName evidence="1">Uncharacterized protein</fullName>
    </submittedName>
</protein>
<reference evidence="1" key="2">
    <citation type="journal article" date="2022" name="New Phytol.">
        <title>Evolutionary transition to the ectomycorrhizal habit in the genomes of a hyperdiverse lineage of mushroom-forming fungi.</title>
        <authorList>
            <person name="Looney B."/>
            <person name="Miyauchi S."/>
            <person name="Morin E."/>
            <person name="Drula E."/>
            <person name="Courty P.E."/>
            <person name="Kohler A."/>
            <person name="Kuo A."/>
            <person name="LaButti K."/>
            <person name="Pangilinan J."/>
            <person name="Lipzen A."/>
            <person name="Riley R."/>
            <person name="Andreopoulos W."/>
            <person name="He G."/>
            <person name="Johnson J."/>
            <person name="Nolan M."/>
            <person name="Tritt A."/>
            <person name="Barry K.W."/>
            <person name="Grigoriev I.V."/>
            <person name="Nagy L.G."/>
            <person name="Hibbett D."/>
            <person name="Henrissat B."/>
            <person name="Matheny P.B."/>
            <person name="Labbe J."/>
            <person name="Martin F.M."/>
        </authorList>
    </citation>
    <scope>NUCLEOTIDE SEQUENCE</scope>
    <source>
        <strain evidence="1">FP105234-sp</strain>
    </source>
</reference>
<evidence type="ECO:0000313" key="2">
    <source>
        <dbReference type="Proteomes" id="UP000814033"/>
    </source>
</evidence>
<accession>A0ACB8R1Q3</accession>
<proteinExistence type="predicted"/>
<feature type="non-terminal residue" evidence="1">
    <location>
        <position position="1172"/>
    </location>
</feature>
<evidence type="ECO:0000313" key="1">
    <source>
        <dbReference type="EMBL" id="KAI0038029.1"/>
    </source>
</evidence>
<sequence>RSLRSGRTVRAPRHFTDFVIHEETSLAHLPPGDLPPEPEPLRADATPEPLVDPTLTTKPNRFGVFRVYPDRPTINPDAGSSIDRICDAPTLATTPGPTAGGAPAPRPQPSPSTPHEPFSSRTAAIAINWRLTGPADKSSAPELDRLFRDLGHLGGSIEEMKGFRTASELAALDRYLKDVDNPFHQEDGWKSTSVRIRLPSKKHKFNSEKDAPELEVPGLVYRRIFDIVKHVFESDVAQTFHHVPFEERYIPDDDDPATSERVYSEIYSSPAMLEAHQEIKALPRAPDDTLERVVVPLLIWSDSTHLANFGTASVWPIYMFFGSQSKYTRAKPSSHACHHLAYIPTLPKDFQDQYMKIYGDAAADNIFTHCKRELMHGVWDHLLDDDFMDAYRHGMVLLCDDGIHRRFFPRLFTYSADYPEKVLLACIRNLGRCPCPRCYVEKVDIPKVTSADDMATRRVVREDNADIRRRVEKSRKLMFEKAKGISSKPVERLLSQQSLVPTRNAFRKLSIPSVKFDYYKMLVPDVLHESELGTVKSTAAQLFRLVHELPGDMIAELNRRFRQIPTFGRGTIRRFDDNVSEMKKFAGRDYEDFIQCAIAAFDGLFEDLDQNAAVLDLLFCLATEHAYIKLRQHTDSTIRWSRQSDTALGQAFCQFITAVCDVIPTKELPKETAARGRRHAAAARKRAAEGGAGKQATTVLTANHKEFNMATFKIHSFPDYPDTVEHFGTTDNYNTQTGELEHKIVKARYGLTNKNHFVQQLADQEARERFAERHLHQRLVDSRPGAPAPSQPPDDVLPPPDGGPPPPGMSSAARKAAEDDDDLPPTDPNAHYHVAEATRDFLEIGAWLADNKAHPALKDFRTRLVDHILSRVLNDPNRHDFTDAERNTIFIARNRMHLHKVLRINYTTYDCRREQDSINPRTHPHIVLLSPDDPDDPAFHPFLYAQVHLIFHVEFRHIPAQSQATDVQRLDIAWVEWLMLDKSIPCGFEARRLPVVGPLKPESPNAFGFVDPNDVLRAVHIMPGFMYGTRHPSVTQALFRQQPDTDEHEDDSAWNRYLVGIFSDRDHFMLQRGGGIGHLATRYCSAALRKNEPAHETALSDVEDTETDEADDDALAAELDDRDDLWEDEWGGPDEWEGDAAGEWDGDEAEDMERGLDEEAWDDEELAAEAGF</sequence>
<gene>
    <name evidence="1" type="ORF">FA95DRAFT_1478129</name>
</gene>
<dbReference type="Proteomes" id="UP000814033">
    <property type="component" value="Unassembled WGS sequence"/>
</dbReference>
<name>A0ACB8R1Q3_9AGAM</name>
<dbReference type="EMBL" id="MU276615">
    <property type="protein sequence ID" value="KAI0038029.1"/>
    <property type="molecule type" value="Genomic_DNA"/>
</dbReference>
<reference evidence="1" key="1">
    <citation type="submission" date="2021-02" db="EMBL/GenBank/DDBJ databases">
        <authorList>
            <consortium name="DOE Joint Genome Institute"/>
            <person name="Ahrendt S."/>
            <person name="Looney B.P."/>
            <person name="Miyauchi S."/>
            <person name="Morin E."/>
            <person name="Drula E."/>
            <person name="Courty P.E."/>
            <person name="Chicoki N."/>
            <person name="Fauchery L."/>
            <person name="Kohler A."/>
            <person name="Kuo A."/>
            <person name="Labutti K."/>
            <person name="Pangilinan J."/>
            <person name="Lipzen A."/>
            <person name="Riley R."/>
            <person name="Andreopoulos W."/>
            <person name="He G."/>
            <person name="Johnson J."/>
            <person name="Barry K.W."/>
            <person name="Grigoriev I.V."/>
            <person name="Nagy L."/>
            <person name="Hibbett D."/>
            <person name="Henrissat B."/>
            <person name="Matheny P.B."/>
            <person name="Labbe J."/>
            <person name="Martin F."/>
        </authorList>
    </citation>
    <scope>NUCLEOTIDE SEQUENCE</scope>
    <source>
        <strain evidence="1">FP105234-sp</strain>
    </source>
</reference>
<feature type="non-terminal residue" evidence="1">
    <location>
        <position position="1"/>
    </location>
</feature>
<organism evidence="1 2">
    <name type="scientific">Auriscalpium vulgare</name>
    <dbReference type="NCBI Taxonomy" id="40419"/>
    <lineage>
        <taxon>Eukaryota</taxon>
        <taxon>Fungi</taxon>
        <taxon>Dikarya</taxon>
        <taxon>Basidiomycota</taxon>
        <taxon>Agaricomycotina</taxon>
        <taxon>Agaricomycetes</taxon>
        <taxon>Russulales</taxon>
        <taxon>Auriscalpiaceae</taxon>
        <taxon>Auriscalpium</taxon>
    </lineage>
</organism>
<keyword evidence="2" id="KW-1185">Reference proteome</keyword>